<comment type="caution">
    <text evidence="3">The sequence shown here is derived from an EMBL/GenBank/DDBJ whole genome shotgun (WGS) entry which is preliminary data.</text>
</comment>
<proteinExistence type="predicted"/>
<keyword evidence="4" id="KW-1185">Reference proteome</keyword>
<keyword evidence="2" id="KW-0812">Transmembrane</keyword>
<name>A0A1E2V6G6_9GAMM</name>
<dbReference type="RefSeq" id="WP_068996639.1">
    <property type="nucleotide sequence ID" value="NZ_MDTQ01000001.1"/>
</dbReference>
<feature type="transmembrane region" description="Helical" evidence="2">
    <location>
        <begin position="15"/>
        <end position="37"/>
    </location>
</feature>
<feature type="compositionally biased region" description="Acidic residues" evidence="1">
    <location>
        <begin position="111"/>
        <end position="129"/>
    </location>
</feature>
<dbReference type="Proteomes" id="UP000094291">
    <property type="component" value="Unassembled WGS sequence"/>
</dbReference>
<evidence type="ECO:0000313" key="3">
    <source>
        <dbReference type="EMBL" id="ODC02255.1"/>
    </source>
</evidence>
<evidence type="ECO:0000313" key="4">
    <source>
        <dbReference type="Proteomes" id="UP000094291"/>
    </source>
</evidence>
<reference evidence="3 4" key="1">
    <citation type="submission" date="2016-08" db="EMBL/GenBank/DDBJ databases">
        <authorList>
            <person name="Seilhamer J.J."/>
        </authorList>
    </citation>
    <scope>NUCLEOTIDE SEQUENCE [LARGE SCALE GENOMIC DNA]</scope>
    <source>
        <strain evidence="3 4">PH27A</strain>
    </source>
</reference>
<feature type="region of interest" description="Disordered" evidence="1">
    <location>
        <begin position="110"/>
        <end position="135"/>
    </location>
</feature>
<keyword evidence="2" id="KW-1133">Transmembrane helix</keyword>
<gene>
    <name evidence="3" type="ORF">BFW38_00550</name>
</gene>
<accession>A0A1E2V6G6</accession>
<evidence type="ECO:0008006" key="5">
    <source>
        <dbReference type="Google" id="ProtNLM"/>
    </source>
</evidence>
<dbReference type="STRING" id="197479.BFW38_00550"/>
<evidence type="ECO:0000256" key="1">
    <source>
        <dbReference type="SAM" id="MobiDB-lite"/>
    </source>
</evidence>
<organism evidence="3 4">
    <name type="scientific">Terasakiispira papahanaumokuakeensis</name>
    <dbReference type="NCBI Taxonomy" id="197479"/>
    <lineage>
        <taxon>Bacteria</taxon>
        <taxon>Pseudomonadati</taxon>
        <taxon>Pseudomonadota</taxon>
        <taxon>Gammaproteobacteria</taxon>
        <taxon>Oceanospirillales</taxon>
        <taxon>Terasakiispira</taxon>
    </lineage>
</organism>
<dbReference type="AlphaFoldDB" id="A0A1E2V6G6"/>
<evidence type="ECO:0000256" key="2">
    <source>
        <dbReference type="SAM" id="Phobius"/>
    </source>
</evidence>
<keyword evidence="2" id="KW-0472">Membrane</keyword>
<dbReference type="EMBL" id="MDTQ01000001">
    <property type="protein sequence ID" value="ODC02255.1"/>
    <property type="molecule type" value="Genomic_DNA"/>
</dbReference>
<sequence>MRSRLWRLSFTRHQAGVTAVETALIFPILIFGIMMLFELARVGLMISIGGTALERSLQSFRYDIAFYEQGDSVLRDVIRTRMLDYGYGLLTDDALKIDVLSFDSLARMGSDDTEPDASSDEASSDDEAEAGQRDPLLPPVLTVTADIKARFMTPLPELFGLGNTFQYQFRQVLGNLTSELPESDED</sequence>
<protein>
    <recommendedName>
        <fullName evidence="5">Pilus assembly protein TadE</fullName>
    </recommendedName>
</protein>
<dbReference type="OrthoDB" id="6555416at2"/>